<proteinExistence type="predicted"/>
<evidence type="ECO:0000313" key="2">
    <source>
        <dbReference type="EMBL" id="GAP26126.1"/>
    </source>
</evidence>
<reference evidence="1 4" key="3">
    <citation type="submission" date="2016-10" db="EMBL/GenBank/DDBJ databases">
        <title>Genome sequence of Nocardia seriolae strain EM150506, isolated from Anguila japonica.</title>
        <authorList>
            <person name="Han H.-J."/>
        </authorList>
    </citation>
    <scope>NUCLEOTIDE SEQUENCE [LARGE SCALE GENOMIC DNA]</scope>
    <source>
        <strain evidence="1 4">EM150506</strain>
    </source>
</reference>
<reference evidence="2 3" key="2">
    <citation type="journal article" date="2016" name="Genome Announc.">
        <title>Draft Genome Sequence of Erythromycin- and Oxytetracycline-Sensitive Nocardia seriolae Strain U-1 (NBRC 110359).</title>
        <authorList>
            <person name="Imajoh M."/>
            <person name="Sukeda M."/>
            <person name="Shimizu M."/>
            <person name="Yamane J."/>
            <person name="Ohnishi K."/>
            <person name="Oshima S."/>
        </authorList>
    </citation>
    <scope>NUCLEOTIDE SEQUENCE [LARGE SCALE GENOMIC DNA]</scope>
    <source>
        <strain evidence="2 3">U-1</strain>
    </source>
</reference>
<organism evidence="2 3">
    <name type="scientific">Nocardia seriolae</name>
    <dbReference type="NCBI Taxonomy" id="37332"/>
    <lineage>
        <taxon>Bacteria</taxon>
        <taxon>Bacillati</taxon>
        <taxon>Actinomycetota</taxon>
        <taxon>Actinomycetes</taxon>
        <taxon>Mycobacteriales</taxon>
        <taxon>Nocardiaceae</taxon>
        <taxon>Nocardia</taxon>
    </lineage>
</organism>
<evidence type="ECO:0000313" key="3">
    <source>
        <dbReference type="Proteomes" id="UP000037179"/>
    </source>
</evidence>
<name>A0A0B8N5Z1_9NOCA</name>
<sequence>MAVSVVLDKALDKAYETKSLDDILAAPPSALAGLTDKHDEKLLDALGIKTIADLGKNKYFRLAATLVDLAAKEG</sequence>
<evidence type="ECO:0000313" key="4">
    <source>
        <dbReference type="Proteomes" id="UP000180166"/>
    </source>
</evidence>
<dbReference type="KEGG" id="nsr:NS506_01515"/>
<reference evidence="3" key="1">
    <citation type="submission" date="2015-07" db="EMBL/GenBank/DDBJ databases">
        <title>Nocardia seriolae U-1 whole genome shotgun sequence.</title>
        <authorList>
            <person name="Imajoh M."/>
            <person name="Fukumoto Y."/>
            <person name="Sukeda M."/>
            <person name="Yamane J."/>
            <person name="Yamasaki K."/>
            <person name="Shimizu M."/>
            <person name="Ohnishi K."/>
            <person name="Oshima S."/>
        </authorList>
    </citation>
    <scope>NUCLEOTIDE SEQUENCE [LARGE SCALE GENOMIC DNA]</scope>
    <source>
        <strain evidence="3">U-1</strain>
    </source>
</reference>
<dbReference type="EMBL" id="CP017839">
    <property type="protein sequence ID" value="APA95586.1"/>
    <property type="molecule type" value="Genomic_DNA"/>
</dbReference>
<dbReference type="Proteomes" id="UP000037179">
    <property type="component" value="Unassembled WGS sequence"/>
</dbReference>
<keyword evidence="3" id="KW-1185">Reference proteome</keyword>
<gene>
    <name evidence="1" type="ORF">NS506_01515</name>
    <name evidence="2" type="ORF">NSK11_contig00003-0034</name>
</gene>
<dbReference type="AlphaFoldDB" id="A0A0B8N5Z1"/>
<dbReference type="GeneID" id="93370600"/>
<dbReference type="RefSeq" id="WP_033085769.1">
    <property type="nucleotide sequence ID" value="NZ_AP017900.1"/>
</dbReference>
<evidence type="ECO:0000313" key="1">
    <source>
        <dbReference type="EMBL" id="APA95586.1"/>
    </source>
</evidence>
<dbReference type="OrthoDB" id="332209at2"/>
<dbReference type="EMBL" id="BBYQ01000003">
    <property type="protein sequence ID" value="GAP26126.1"/>
    <property type="molecule type" value="Genomic_DNA"/>
</dbReference>
<accession>A0A0B8N5Z1</accession>
<dbReference type="Proteomes" id="UP000180166">
    <property type="component" value="Chromosome"/>
</dbReference>
<protein>
    <submittedName>
        <fullName evidence="2">Uncharacterized protein</fullName>
    </submittedName>
</protein>